<evidence type="ECO:0000313" key="1">
    <source>
        <dbReference type="EMBL" id="MBX49151.1"/>
    </source>
</evidence>
<name>A0A2P2P3E3_RHIMU</name>
<dbReference type="EMBL" id="GGEC01068667">
    <property type="protein sequence ID" value="MBX49151.1"/>
    <property type="molecule type" value="Transcribed_RNA"/>
</dbReference>
<sequence>MIDLNCLSLMHYFSMKLFLDKLSIFCNKISPSNRLTFLAYTKTCELFYSVDYGITRPATNSSVGNISR</sequence>
<reference evidence="1" key="1">
    <citation type="submission" date="2018-02" db="EMBL/GenBank/DDBJ databases">
        <title>Rhizophora mucronata_Transcriptome.</title>
        <authorList>
            <person name="Meera S.P."/>
            <person name="Sreeshan A."/>
            <person name="Augustine A."/>
        </authorList>
    </citation>
    <scope>NUCLEOTIDE SEQUENCE</scope>
    <source>
        <tissue evidence="1">Leaf</tissue>
    </source>
</reference>
<proteinExistence type="predicted"/>
<organism evidence="1">
    <name type="scientific">Rhizophora mucronata</name>
    <name type="common">Asiatic mangrove</name>
    <dbReference type="NCBI Taxonomy" id="61149"/>
    <lineage>
        <taxon>Eukaryota</taxon>
        <taxon>Viridiplantae</taxon>
        <taxon>Streptophyta</taxon>
        <taxon>Embryophyta</taxon>
        <taxon>Tracheophyta</taxon>
        <taxon>Spermatophyta</taxon>
        <taxon>Magnoliopsida</taxon>
        <taxon>eudicotyledons</taxon>
        <taxon>Gunneridae</taxon>
        <taxon>Pentapetalae</taxon>
        <taxon>rosids</taxon>
        <taxon>fabids</taxon>
        <taxon>Malpighiales</taxon>
        <taxon>Rhizophoraceae</taxon>
        <taxon>Rhizophora</taxon>
    </lineage>
</organism>
<dbReference type="AlphaFoldDB" id="A0A2P2P3E3"/>
<protein>
    <submittedName>
        <fullName evidence="1">Uncharacterized protein</fullName>
    </submittedName>
</protein>
<accession>A0A2P2P3E3</accession>